<feature type="compositionally biased region" description="Acidic residues" evidence="1">
    <location>
        <begin position="45"/>
        <end position="69"/>
    </location>
</feature>
<evidence type="ECO:0000313" key="4">
    <source>
        <dbReference type="Proteomes" id="UP000466442"/>
    </source>
</evidence>
<organism evidence="3 4">
    <name type="scientific">Apolygus lucorum</name>
    <name type="common">Small green plant bug</name>
    <name type="synonym">Lygocoris lucorum</name>
    <dbReference type="NCBI Taxonomy" id="248454"/>
    <lineage>
        <taxon>Eukaryota</taxon>
        <taxon>Metazoa</taxon>
        <taxon>Ecdysozoa</taxon>
        <taxon>Arthropoda</taxon>
        <taxon>Hexapoda</taxon>
        <taxon>Insecta</taxon>
        <taxon>Pterygota</taxon>
        <taxon>Neoptera</taxon>
        <taxon>Paraneoptera</taxon>
        <taxon>Hemiptera</taxon>
        <taxon>Heteroptera</taxon>
        <taxon>Panheteroptera</taxon>
        <taxon>Cimicomorpha</taxon>
        <taxon>Miridae</taxon>
        <taxon>Mirini</taxon>
        <taxon>Apolygus</taxon>
    </lineage>
</organism>
<feature type="domain" description="SAP" evidence="2">
    <location>
        <begin position="3"/>
        <end position="37"/>
    </location>
</feature>
<evidence type="ECO:0000313" key="3">
    <source>
        <dbReference type="EMBL" id="KAF6200154.1"/>
    </source>
</evidence>
<comment type="caution">
    <text evidence="3">The sequence shown here is derived from an EMBL/GenBank/DDBJ whole genome shotgun (WGS) entry which is preliminary data.</text>
</comment>
<dbReference type="OrthoDB" id="6629792at2759"/>
<dbReference type="SUPFAM" id="SSF68906">
    <property type="entry name" value="SAP domain"/>
    <property type="match status" value="1"/>
</dbReference>
<evidence type="ECO:0000259" key="2">
    <source>
        <dbReference type="PROSITE" id="PS50800"/>
    </source>
</evidence>
<evidence type="ECO:0000256" key="1">
    <source>
        <dbReference type="SAM" id="MobiDB-lite"/>
    </source>
</evidence>
<reference evidence="3" key="1">
    <citation type="journal article" date="2021" name="Mol. Ecol. Resour.">
        <title>Apolygus lucorum genome provides insights into omnivorousness and mesophyll feeding.</title>
        <authorList>
            <person name="Liu Y."/>
            <person name="Liu H."/>
            <person name="Wang H."/>
            <person name="Huang T."/>
            <person name="Liu B."/>
            <person name="Yang B."/>
            <person name="Yin L."/>
            <person name="Li B."/>
            <person name="Zhang Y."/>
            <person name="Zhang S."/>
            <person name="Jiang F."/>
            <person name="Zhang X."/>
            <person name="Ren Y."/>
            <person name="Wang B."/>
            <person name="Wang S."/>
            <person name="Lu Y."/>
            <person name="Wu K."/>
            <person name="Fan W."/>
            <person name="Wang G."/>
        </authorList>
    </citation>
    <scope>NUCLEOTIDE SEQUENCE</scope>
    <source>
        <strain evidence="3">12Hb</strain>
    </source>
</reference>
<dbReference type="Pfam" id="PF03732">
    <property type="entry name" value="Retrotrans_gag"/>
    <property type="match status" value="1"/>
</dbReference>
<dbReference type="EMBL" id="WIXP02000014">
    <property type="protein sequence ID" value="KAF6200154.1"/>
    <property type="molecule type" value="Genomic_DNA"/>
</dbReference>
<sequence length="304" mass="33659">MNPSTMKVAQLKEELKNRSLKTTGKKSDLIKRLEAAIEVENSKDEGDDEEIGEDEEAIDTDDDVDESDISDGGSSNVSSRRGAKRGQKSKQILQLRGGGVSFKDVEGMVRPFSGQDNCIVEKWVAECEGVALLLELNDLQKLVFAQRLLTGLAKVFVQTENYTTWKTLKAGLIDEFKTVSTSRELHLELSKRTKKREESTQEYLIRMREIASKGSIDDESLIQYVIDGLPDSTANKAILYGAISLTEFKSKLKLYDKMKKSVAPNISQNSNDSVVPAEKRSTPKPVTKPEGGKGQPKKSAIGDR</sequence>
<dbReference type="PROSITE" id="PS50800">
    <property type="entry name" value="SAP"/>
    <property type="match status" value="1"/>
</dbReference>
<dbReference type="InterPro" id="IPR003034">
    <property type="entry name" value="SAP_dom"/>
</dbReference>
<dbReference type="AlphaFoldDB" id="A0A8S9WVB0"/>
<feature type="region of interest" description="Disordered" evidence="1">
    <location>
        <begin position="37"/>
        <end position="92"/>
    </location>
</feature>
<dbReference type="Proteomes" id="UP000466442">
    <property type="component" value="Unassembled WGS sequence"/>
</dbReference>
<keyword evidence="4" id="KW-1185">Reference proteome</keyword>
<dbReference type="PANTHER" id="PTHR33223:SF6">
    <property type="entry name" value="CCHC-TYPE DOMAIN-CONTAINING PROTEIN"/>
    <property type="match status" value="1"/>
</dbReference>
<proteinExistence type="predicted"/>
<dbReference type="InterPro" id="IPR005162">
    <property type="entry name" value="Retrotrans_gag_dom"/>
</dbReference>
<dbReference type="InterPro" id="IPR036361">
    <property type="entry name" value="SAP_dom_sf"/>
</dbReference>
<dbReference type="SMART" id="SM00513">
    <property type="entry name" value="SAP"/>
    <property type="match status" value="1"/>
</dbReference>
<dbReference type="PANTHER" id="PTHR33223">
    <property type="entry name" value="CCHC-TYPE DOMAIN-CONTAINING PROTEIN"/>
    <property type="match status" value="1"/>
</dbReference>
<protein>
    <recommendedName>
        <fullName evidence="2">SAP domain-containing protein</fullName>
    </recommendedName>
</protein>
<dbReference type="Pfam" id="PF02037">
    <property type="entry name" value="SAP"/>
    <property type="match status" value="1"/>
</dbReference>
<name>A0A8S9WVB0_APOLU</name>
<accession>A0A8S9WVB0</accession>
<feature type="region of interest" description="Disordered" evidence="1">
    <location>
        <begin position="263"/>
        <end position="304"/>
    </location>
</feature>
<gene>
    <name evidence="3" type="ORF">GE061_006455</name>
</gene>
<feature type="compositionally biased region" description="Polar residues" evidence="1">
    <location>
        <begin position="264"/>
        <end position="273"/>
    </location>
</feature>
<dbReference type="Gene3D" id="1.10.720.30">
    <property type="entry name" value="SAP domain"/>
    <property type="match status" value="1"/>
</dbReference>